<protein>
    <submittedName>
        <fullName evidence="1">Uncharacterized protein</fullName>
    </submittedName>
</protein>
<gene>
    <name evidence="1" type="ORF">CCACVL1_24966</name>
</gene>
<dbReference type="EMBL" id="AWWV01014002">
    <property type="protein sequence ID" value="OMO59262.1"/>
    <property type="molecule type" value="Genomic_DNA"/>
</dbReference>
<keyword evidence="2" id="KW-1185">Reference proteome</keyword>
<dbReference type="Gramene" id="OMO59262">
    <property type="protein sequence ID" value="OMO59262"/>
    <property type="gene ID" value="CCACVL1_24966"/>
</dbReference>
<accession>A0A1R3GMG2</accession>
<proteinExistence type="predicted"/>
<evidence type="ECO:0000313" key="1">
    <source>
        <dbReference type="EMBL" id="OMO59262.1"/>
    </source>
</evidence>
<reference evidence="1 2" key="1">
    <citation type="submission" date="2013-09" db="EMBL/GenBank/DDBJ databases">
        <title>Corchorus capsularis genome sequencing.</title>
        <authorList>
            <person name="Alam M."/>
            <person name="Haque M.S."/>
            <person name="Islam M.S."/>
            <person name="Emdad E.M."/>
            <person name="Islam M.M."/>
            <person name="Ahmed B."/>
            <person name="Halim A."/>
            <person name="Hossen Q.M.M."/>
            <person name="Hossain M.Z."/>
            <person name="Ahmed R."/>
            <person name="Khan M.M."/>
            <person name="Islam R."/>
            <person name="Rashid M.M."/>
            <person name="Khan S.A."/>
            <person name="Rahman M.S."/>
            <person name="Alam M."/>
        </authorList>
    </citation>
    <scope>NUCLEOTIDE SEQUENCE [LARGE SCALE GENOMIC DNA]</scope>
    <source>
        <strain evidence="2">cv. CVL-1</strain>
        <tissue evidence="1">Whole seedling</tissue>
    </source>
</reference>
<evidence type="ECO:0000313" key="2">
    <source>
        <dbReference type="Proteomes" id="UP000188268"/>
    </source>
</evidence>
<dbReference type="Proteomes" id="UP000188268">
    <property type="component" value="Unassembled WGS sequence"/>
</dbReference>
<name>A0A1R3GMG2_COCAP</name>
<sequence length="28" mass="3150">MEDRLSSSRTLGEHAGISKTKLPWHIAK</sequence>
<comment type="caution">
    <text evidence="1">The sequence shown here is derived from an EMBL/GenBank/DDBJ whole genome shotgun (WGS) entry which is preliminary data.</text>
</comment>
<dbReference type="AlphaFoldDB" id="A0A1R3GMG2"/>
<organism evidence="1 2">
    <name type="scientific">Corchorus capsularis</name>
    <name type="common">Jute</name>
    <dbReference type="NCBI Taxonomy" id="210143"/>
    <lineage>
        <taxon>Eukaryota</taxon>
        <taxon>Viridiplantae</taxon>
        <taxon>Streptophyta</taxon>
        <taxon>Embryophyta</taxon>
        <taxon>Tracheophyta</taxon>
        <taxon>Spermatophyta</taxon>
        <taxon>Magnoliopsida</taxon>
        <taxon>eudicotyledons</taxon>
        <taxon>Gunneridae</taxon>
        <taxon>Pentapetalae</taxon>
        <taxon>rosids</taxon>
        <taxon>malvids</taxon>
        <taxon>Malvales</taxon>
        <taxon>Malvaceae</taxon>
        <taxon>Grewioideae</taxon>
        <taxon>Apeibeae</taxon>
        <taxon>Corchorus</taxon>
    </lineage>
</organism>